<reference evidence="1" key="4">
    <citation type="journal article" date="2016" name="Sci. Rep.">
        <title>Genomic epidemiology and global diversity of the emerging bacterial pathogen Elizabethkingia anophelis.</title>
        <authorList>
            <person name="Breurec S."/>
            <person name="Criscuolo A."/>
            <person name="Diancourt L."/>
            <person name="Rendueles O."/>
            <person name="Vandenbogaert M."/>
            <person name="Passet V."/>
            <person name="Caro V."/>
            <person name="Rocha E.P."/>
            <person name="Touchon M."/>
            <person name="Brisse S."/>
        </authorList>
    </citation>
    <scope>NUCLEOTIDE SEQUENCE</scope>
</reference>
<sequence length="88" mass="10554">MLPLILDFFTGLSVLQNKQKRLVDEINYLKNIQKRTFYGEIHLITGEKVEGVFIKPFFDSDPYFDKQNRTEYFKDKIISVKKIDNYEK</sequence>
<protein>
    <submittedName>
        <fullName evidence="1">Uncharacterized protein</fullName>
    </submittedName>
</protein>
<reference evidence="1" key="7">
    <citation type="journal article" date="2017" name="Sci. Rep.">
        <title>Genomic features, phylogenetic relationships, and comparative genomics of Elizabethkingia anophelis strain EM361-97 isolated in Taiwan.</title>
        <authorList>
            <person name="Lin J.N."/>
            <person name="Lai C.H."/>
            <person name="Yang C.H."/>
            <person name="Huang Y.H."/>
            <person name="Lin H.H."/>
        </authorList>
    </citation>
    <scope>NUCLEOTIDE SEQUENCE</scope>
</reference>
<dbReference type="AlphaFoldDB" id="A0A455ZF90"/>
<reference evidence="1" key="1">
    <citation type="journal article" date="2014" name="Genome Biol. Evol.">
        <title>Comparative genomic analysis of malaria mosquito vector-associated novel pathogen Elizabethkingia anophelis.</title>
        <authorList>
            <person name="Teo J."/>
            <person name="Tan S.Y."/>
            <person name="Liu Y."/>
            <person name="Tay M."/>
            <person name="Ding Y."/>
            <person name="Li Y."/>
            <person name="Kjelleberg S."/>
            <person name="Givskov M."/>
            <person name="Lin R.T."/>
            <person name="Yang L."/>
        </authorList>
    </citation>
    <scope>NUCLEOTIDE SEQUENCE</scope>
</reference>
<reference evidence="1" key="2">
    <citation type="journal article" date="2014" name="PLoS ONE">
        <title>Insights from the genome annotation of Elizabethkingia anophelis from the malaria vector Anopheles gambiae.</title>
        <authorList>
            <person name="Kukutla P."/>
            <person name="Lindberg B.G."/>
            <person name="Pei D."/>
            <person name="Rayl M."/>
            <person name="Yu W."/>
            <person name="Steritz M."/>
            <person name="Faye I."/>
            <person name="Xu J."/>
        </authorList>
    </citation>
    <scope>NUCLEOTIDE SEQUENCE</scope>
</reference>
<dbReference type="EMBL" id="BK010606">
    <property type="protein sequence ID" value="DAC75507.1"/>
    <property type="molecule type" value="Genomic_DNA"/>
</dbReference>
<name>A0A455ZF90_9FLAO</name>
<organism evidence="1">
    <name type="scientific">Elizabethkingia anophelis</name>
    <dbReference type="NCBI Taxonomy" id="1117645"/>
    <lineage>
        <taxon>Bacteria</taxon>
        <taxon>Pseudomonadati</taxon>
        <taxon>Bacteroidota</taxon>
        <taxon>Flavobacteriia</taxon>
        <taxon>Flavobacteriales</taxon>
        <taxon>Weeksellaceae</taxon>
        <taxon>Elizabethkingia</taxon>
    </lineage>
</organism>
<evidence type="ECO:0000313" key="1">
    <source>
        <dbReference type="EMBL" id="DAC75507.1"/>
    </source>
</evidence>
<gene>
    <name evidence="1" type="primary">ICEEaIII(1)_R26_55774_56040</name>
</gene>
<reference evidence="1" key="5">
    <citation type="journal article" date="2017" name="Genome Announc.">
        <title>Complete Circularized Genome Sequences of Four Strains of Elizabethkingia anophelis, Including Two Novel Strains Isolated from Wild-Caught Anopheles sinensis.</title>
        <authorList>
            <person name="Pei D."/>
            <person name="Nicholson A.C."/>
            <person name="Jiang J."/>
            <person name="Chen H."/>
            <person name="Whitney A.M."/>
            <person name="Villarma A."/>
            <person name="Bell M."/>
            <person name="Humrighouse B."/>
            <person name="Rowe L.A."/>
            <person name="Sheth M."/>
            <person name="Batra D."/>
            <person name="Juieng P."/>
            <person name="Loparev V.N."/>
            <person name="McQuiston J.R."/>
            <person name="Lan Y."/>
            <person name="Ma Y."/>
            <person name="Xu J."/>
        </authorList>
    </citation>
    <scope>NUCLEOTIDE SEQUENCE</scope>
</reference>
<reference evidence="1" key="3">
    <citation type="journal article" date="2016" name="Genome Announc.">
        <title>Complete Genome Sequences of Four Strains from the 2015-2016 Elizabethkingia anophelis Outbreak.</title>
        <authorList>
            <person name="Nicholson A.C."/>
            <person name="Whitney A.M."/>
            <person name="Emery B.D."/>
            <person name="Bell M.E."/>
            <person name="Gartin J.T."/>
            <person name="Humrighouse B.W."/>
            <person name="Loparev V.N."/>
            <person name="Batra D."/>
            <person name="Sheth M."/>
            <person name="Rowe L.A."/>
            <person name="Juieng P."/>
            <person name="Knipe K."/>
            <person name="Gulvik C."/>
            <person name="McQuiston J.R."/>
        </authorList>
    </citation>
    <scope>NUCLEOTIDE SEQUENCE</scope>
</reference>
<accession>A0A455ZF90</accession>
<proteinExistence type="predicted"/>
<reference evidence="1" key="8">
    <citation type="journal article" date="2018" name="J. ISSAAS">
        <title>In Silico Identification of Three Types of Integrative and Conjugative Elements (ICEs) in Elizabethkingia anophelis Strains Isolated from Around the World.</title>
        <authorList>
            <person name="Xu J."/>
            <person name="Pei D."/>
            <person name="Nicholson A."/>
            <person name="Lan Y."/>
            <person name="Xia Q."/>
        </authorList>
    </citation>
    <scope>NUCLEOTIDE SEQUENCE</scope>
</reference>
<reference evidence="1" key="6">
    <citation type="journal article" date="2017" name="Nat. Commun.">
        <title>Evolutionary dynamics and genomic features of the Elizabethkingia anophelis 2015 to 2016 Wisconsin outbreak strain.</title>
        <authorList>
            <person name="Perrin A."/>
            <person name="Larsonneur E."/>
            <person name="Nicholson A.C."/>
            <person name="Edwards D.J."/>
            <person name="Gundlach K.M."/>
            <person name="Whitney A.M."/>
            <person name="Gulvik C.A."/>
            <person name="Bell M.E."/>
            <person name="Rendueles O."/>
            <person name="Cury J."/>
            <person name="Hugon P."/>
            <person name="Clermont D."/>
            <person name="Enouf V."/>
            <person name="Loparev V."/>
            <person name="Juieng P."/>
            <person name="Monson T."/>
            <person name="Warshauer D."/>
            <person name="Elbadawi L.I."/>
            <person name="Walters M.S."/>
            <person name="Crist M.B."/>
            <person name="Noble-Wang J."/>
            <person name="Borlaug G."/>
            <person name="Rocha E.P.C."/>
            <person name="Criscuolo A."/>
            <person name="Touchon M."/>
            <person name="Davis J.P."/>
            <person name="Holt K.E."/>
            <person name="McQuiston J.R."/>
            <person name="Brisse S."/>
        </authorList>
    </citation>
    <scope>NUCLEOTIDE SEQUENCE</scope>
</reference>